<accession>A0A9X2ZZS2</accession>
<dbReference type="RefSeq" id="WP_259623290.1">
    <property type="nucleotide sequence ID" value="NZ_JANYMP010000005.1"/>
</dbReference>
<name>A0A9X2ZZS2_9PSEU</name>
<protein>
    <submittedName>
        <fullName evidence="2">DUF1990 domain-containing protein</fullName>
    </submittedName>
</protein>
<dbReference type="AlphaFoldDB" id="A0A9X2ZZS2"/>
<proteinExistence type="predicted"/>
<organism evidence="2 3">
    <name type="scientific">Umezawaea endophytica</name>
    <dbReference type="NCBI Taxonomy" id="1654476"/>
    <lineage>
        <taxon>Bacteria</taxon>
        <taxon>Bacillati</taxon>
        <taxon>Actinomycetota</taxon>
        <taxon>Actinomycetes</taxon>
        <taxon>Pseudonocardiales</taxon>
        <taxon>Pseudonocardiaceae</taxon>
        <taxon>Umezawaea</taxon>
    </lineage>
</organism>
<gene>
    <name evidence="2" type="ORF">NZH93_13020</name>
</gene>
<dbReference type="Pfam" id="PF09348">
    <property type="entry name" value="DUF1990"/>
    <property type="match status" value="1"/>
</dbReference>
<evidence type="ECO:0000313" key="3">
    <source>
        <dbReference type="Proteomes" id="UP001141259"/>
    </source>
</evidence>
<dbReference type="InterPro" id="IPR018960">
    <property type="entry name" value="DUF1990"/>
</dbReference>
<reference evidence="2" key="1">
    <citation type="submission" date="2022-08" db="EMBL/GenBank/DDBJ databases">
        <authorList>
            <person name="Tistechok S."/>
            <person name="Samborskyy M."/>
            <person name="Roman I."/>
        </authorList>
    </citation>
    <scope>NUCLEOTIDE SEQUENCE</scope>
    <source>
        <strain evidence="2">DSM 103496</strain>
    </source>
</reference>
<evidence type="ECO:0000313" key="2">
    <source>
        <dbReference type="EMBL" id="MCS7477779.1"/>
    </source>
</evidence>
<feature type="domain" description="DUF1990" evidence="1">
    <location>
        <begin position="31"/>
        <end position="190"/>
    </location>
</feature>
<dbReference type="EMBL" id="JANYMP010000005">
    <property type="protein sequence ID" value="MCS7477779.1"/>
    <property type="molecule type" value="Genomic_DNA"/>
</dbReference>
<keyword evidence="3" id="KW-1185">Reference proteome</keyword>
<dbReference type="Proteomes" id="UP001141259">
    <property type="component" value="Unassembled WGS sequence"/>
</dbReference>
<comment type="caution">
    <text evidence="2">The sequence shown here is derived from an EMBL/GenBank/DDBJ whole genome shotgun (WGS) entry which is preliminary data.</text>
</comment>
<sequence>MEPTAELDALCGLPLNYDPRAAPVDGVAAGHWHVDSAVAVVGAEPPGPPLPDGAWARACLLVERYEFSDPSIMRAFYRRDDELLGRDMLLEGRFAGLRFYLGVRVTSVVDETRGTGEESERVWGWSYQTLRGHLEEGRLSYEVVKDLTSGAVSFRVSGYSRRAPLPNPVIRAGFQVFGRWTQKRFYGAVLRRLRDLVAAAERGEPPPPLTLLADGVVLAPSGARSSPWERVLPDSRHPGR</sequence>
<evidence type="ECO:0000259" key="1">
    <source>
        <dbReference type="Pfam" id="PF09348"/>
    </source>
</evidence>